<evidence type="ECO:0000313" key="2">
    <source>
        <dbReference type="Proteomes" id="UP001265700"/>
    </source>
</evidence>
<name>A0ABU1WP79_9BURK</name>
<proteinExistence type="predicted"/>
<dbReference type="Proteomes" id="UP001265700">
    <property type="component" value="Unassembled WGS sequence"/>
</dbReference>
<gene>
    <name evidence="1" type="ORF">J2W49_002810</name>
</gene>
<accession>A0ABU1WP79</accession>
<organism evidence="1 2">
    <name type="scientific">Hydrogenophaga palleronii</name>
    <dbReference type="NCBI Taxonomy" id="65655"/>
    <lineage>
        <taxon>Bacteria</taxon>
        <taxon>Pseudomonadati</taxon>
        <taxon>Pseudomonadota</taxon>
        <taxon>Betaproteobacteria</taxon>
        <taxon>Burkholderiales</taxon>
        <taxon>Comamonadaceae</taxon>
        <taxon>Hydrogenophaga</taxon>
    </lineage>
</organism>
<dbReference type="EMBL" id="JAVDWU010000005">
    <property type="protein sequence ID" value="MDR7150847.1"/>
    <property type="molecule type" value="Genomic_DNA"/>
</dbReference>
<reference evidence="1 2" key="1">
    <citation type="submission" date="2023-07" db="EMBL/GenBank/DDBJ databases">
        <title>Sorghum-associated microbial communities from plants grown in Nebraska, USA.</title>
        <authorList>
            <person name="Schachtman D."/>
        </authorList>
    </citation>
    <scope>NUCLEOTIDE SEQUENCE [LARGE SCALE GENOMIC DNA]</scope>
    <source>
        <strain evidence="1 2">4249</strain>
    </source>
</reference>
<keyword evidence="2" id="KW-1185">Reference proteome</keyword>
<evidence type="ECO:0000313" key="1">
    <source>
        <dbReference type="EMBL" id="MDR7150847.1"/>
    </source>
</evidence>
<sequence length="173" mass="19819">MDAMQDKRFVRVHRRFESTPVRGYVMDVGPKFFLFCLVSDRQWFNGFECFRIADVKGLKHDPYADFSEAALKLRAERKPRKPKISLQGKEEMLLTAAQAFPLVTIHREKVDPDVCHIGKVVSVKAKRVRFLLIGPDAQWDENPTDFSFREITRVSFGGDYEDALHIVGGSPST</sequence>
<dbReference type="RefSeq" id="WP_310317078.1">
    <property type="nucleotide sequence ID" value="NZ_JAVDWU010000005.1"/>
</dbReference>
<protein>
    <submittedName>
        <fullName evidence="1">Uncharacterized protein</fullName>
    </submittedName>
</protein>
<comment type="caution">
    <text evidence="1">The sequence shown here is derived from an EMBL/GenBank/DDBJ whole genome shotgun (WGS) entry which is preliminary data.</text>
</comment>